<evidence type="ECO:0000256" key="1">
    <source>
        <dbReference type="SAM" id="MobiDB-lite"/>
    </source>
</evidence>
<feature type="compositionally biased region" description="Basic and acidic residues" evidence="1">
    <location>
        <begin position="244"/>
        <end position="256"/>
    </location>
</feature>
<organism evidence="2 3">
    <name type="scientific">Mucor flavus</name>
    <dbReference type="NCBI Taxonomy" id="439312"/>
    <lineage>
        <taxon>Eukaryota</taxon>
        <taxon>Fungi</taxon>
        <taxon>Fungi incertae sedis</taxon>
        <taxon>Mucoromycota</taxon>
        <taxon>Mucoromycotina</taxon>
        <taxon>Mucoromycetes</taxon>
        <taxon>Mucorales</taxon>
        <taxon>Mucorineae</taxon>
        <taxon>Mucoraceae</taxon>
        <taxon>Mucor</taxon>
    </lineage>
</organism>
<proteinExistence type="predicted"/>
<name>A0ABP9ZAN1_9FUNG</name>
<dbReference type="EMBL" id="BAABUK010000030">
    <property type="protein sequence ID" value="GAA5816099.1"/>
    <property type="molecule type" value="Genomic_DNA"/>
</dbReference>
<protein>
    <submittedName>
        <fullName evidence="2">Uncharacterized protein</fullName>
    </submittedName>
</protein>
<evidence type="ECO:0000313" key="3">
    <source>
        <dbReference type="Proteomes" id="UP001473302"/>
    </source>
</evidence>
<feature type="region of interest" description="Disordered" evidence="1">
    <location>
        <begin position="235"/>
        <end position="256"/>
    </location>
</feature>
<evidence type="ECO:0000313" key="2">
    <source>
        <dbReference type="EMBL" id="GAA5816099.1"/>
    </source>
</evidence>
<keyword evidence="3" id="KW-1185">Reference proteome</keyword>
<gene>
    <name evidence="2" type="ORF">MFLAVUS_009621</name>
</gene>
<accession>A0ABP9ZAN1</accession>
<sequence length="256" mass="30298">MKKQEQKYKPELFSFFPNPSLKWRYVSVNNKVLASNSGVKSKDNSYFTALEMFNTVFDFSKFGYKDLSDLVNAGKNGKHMFTCFIQTDGHGLSIQSARKKDQYTEDSKLKKEDFNKSEVEEYFLPCTIDPGNKQIFTASIGHSSNEHHIRRCSDIERRCYTGVRRKQAYVEKLKILHNVKELETNIPTSKTIRIEKLDVHINYMPLNLPRLLKFYGFDSAPFRFFDYQGRQKSQRRNCQHNFKRRQEVQEREEEKN</sequence>
<dbReference type="Proteomes" id="UP001473302">
    <property type="component" value="Unassembled WGS sequence"/>
</dbReference>
<comment type="caution">
    <text evidence="2">The sequence shown here is derived from an EMBL/GenBank/DDBJ whole genome shotgun (WGS) entry which is preliminary data.</text>
</comment>
<reference evidence="2 3" key="1">
    <citation type="submission" date="2024-04" db="EMBL/GenBank/DDBJ databases">
        <title>genome sequences of Mucor flavus KT1a and Helicostylum pulchrum KT1b strains isolated from the surface of a dry-aged beef.</title>
        <authorList>
            <person name="Toyotome T."/>
            <person name="Hosono M."/>
            <person name="Torimaru M."/>
            <person name="Fukuda K."/>
            <person name="Mikami N."/>
        </authorList>
    </citation>
    <scope>NUCLEOTIDE SEQUENCE [LARGE SCALE GENOMIC DNA]</scope>
    <source>
        <strain evidence="2 3">KT1a</strain>
    </source>
</reference>